<evidence type="ECO:0000313" key="2">
    <source>
        <dbReference type="Proteomes" id="UP000002624"/>
    </source>
</evidence>
<organism evidence="1 2">
    <name type="scientific">Ajellomyces capsulatus (strain H143)</name>
    <name type="common">Darling's disease fungus</name>
    <name type="synonym">Histoplasma capsulatum</name>
    <dbReference type="NCBI Taxonomy" id="544712"/>
    <lineage>
        <taxon>Eukaryota</taxon>
        <taxon>Fungi</taxon>
        <taxon>Dikarya</taxon>
        <taxon>Ascomycota</taxon>
        <taxon>Pezizomycotina</taxon>
        <taxon>Eurotiomycetes</taxon>
        <taxon>Eurotiomycetidae</taxon>
        <taxon>Onygenales</taxon>
        <taxon>Ajellomycetaceae</taxon>
        <taxon>Histoplasma</taxon>
    </lineage>
</organism>
<protein>
    <submittedName>
        <fullName evidence="1">Uncharacterized protein</fullName>
    </submittedName>
</protein>
<dbReference type="EMBL" id="GG692421">
    <property type="protein sequence ID" value="EER42752.1"/>
    <property type="molecule type" value="Genomic_DNA"/>
</dbReference>
<reference evidence="2" key="1">
    <citation type="submission" date="2009-05" db="EMBL/GenBank/DDBJ databases">
        <title>The genome sequence of Ajellomyces capsulatus strain H143.</title>
        <authorList>
            <person name="Champion M."/>
            <person name="Cuomo C.A."/>
            <person name="Ma L.-J."/>
            <person name="Henn M.R."/>
            <person name="Sil A."/>
            <person name="Goldman B."/>
            <person name="Young S.K."/>
            <person name="Kodira C.D."/>
            <person name="Zeng Q."/>
            <person name="Koehrsen M."/>
            <person name="Alvarado L."/>
            <person name="Berlin A.M."/>
            <person name="Borenstein D."/>
            <person name="Chen Z."/>
            <person name="Engels R."/>
            <person name="Freedman E."/>
            <person name="Gellesch M."/>
            <person name="Goldberg J."/>
            <person name="Griggs A."/>
            <person name="Gujja S."/>
            <person name="Heiman D.I."/>
            <person name="Hepburn T.A."/>
            <person name="Howarth C."/>
            <person name="Jen D."/>
            <person name="Larson L."/>
            <person name="Lewis B."/>
            <person name="Mehta T."/>
            <person name="Park D."/>
            <person name="Pearson M."/>
            <person name="Roberts A."/>
            <person name="Saif S."/>
            <person name="Shea T.D."/>
            <person name="Shenoy N."/>
            <person name="Sisk P."/>
            <person name="Stolte C."/>
            <person name="Sykes S."/>
            <person name="Walk T."/>
            <person name="White J."/>
            <person name="Yandava C."/>
            <person name="Klein B."/>
            <person name="McEwen J.G."/>
            <person name="Puccia R."/>
            <person name="Goldman G.H."/>
            <person name="Felipe M.S."/>
            <person name="Nino-Vega G."/>
            <person name="San-Blas G."/>
            <person name="Taylor J.W."/>
            <person name="Mendoza L."/>
            <person name="Galagan J.E."/>
            <person name="Nusbaum C."/>
            <person name="Birren B.W."/>
        </authorList>
    </citation>
    <scope>NUCLEOTIDE SEQUENCE [LARGE SCALE GENOMIC DNA]</scope>
    <source>
        <strain evidence="2">H143</strain>
    </source>
</reference>
<evidence type="ECO:0000313" key="1">
    <source>
        <dbReference type="EMBL" id="EER42752.1"/>
    </source>
</evidence>
<dbReference type="AlphaFoldDB" id="C6H8W9"/>
<name>C6H8W9_AJECH</name>
<dbReference type="HOGENOM" id="CLU_2120405_0_0_1"/>
<gene>
    <name evidence="1" type="ORF">HCDG_02650</name>
</gene>
<sequence>MWAEIKVNQASSMSPPFSQQRPVIRACYWSKLPPAAAHQVKYFQHSVGIFVEELMDGMDVNGSGLMNHYCNSICQITVIDLPECVPWGLLSQDGTAIFSRFKGIHKGKSSDFTM</sequence>
<dbReference type="VEuPathDB" id="FungiDB:HCDG_02650"/>
<proteinExistence type="predicted"/>
<dbReference type="Proteomes" id="UP000002624">
    <property type="component" value="Unassembled WGS sequence"/>
</dbReference>
<accession>C6H8W9</accession>